<dbReference type="OrthoDB" id="168404at2759"/>
<evidence type="ECO:0000313" key="2">
    <source>
        <dbReference type="Proteomes" id="UP000838878"/>
    </source>
</evidence>
<protein>
    <submittedName>
        <fullName evidence="1">Uncharacterized protein</fullName>
    </submittedName>
</protein>
<dbReference type="InterPro" id="IPR039877">
    <property type="entry name" value="TMEM131-like"/>
</dbReference>
<dbReference type="PANTHER" id="PTHR22050:SF0">
    <property type="entry name" value="TRANSMEMBRANE PROTEIN 131 HOMOLOG"/>
    <property type="match status" value="1"/>
</dbReference>
<accession>A0A8J9VVC3</accession>
<keyword evidence="2" id="KW-1185">Reference proteome</keyword>
<dbReference type="PANTHER" id="PTHR22050">
    <property type="entry name" value="RW1 PROTEIN HOMOLOG"/>
    <property type="match status" value="1"/>
</dbReference>
<organism evidence="1 2">
    <name type="scientific">Brenthis ino</name>
    <name type="common">lesser marbled fritillary</name>
    <dbReference type="NCBI Taxonomy" id="405034"/>
    <lineage>
        <taxon>Eukaryota</taxon>
        <taxon>Metazoa</taxon>
        <taxon>Ecdysozoa</taxon>
        <taxon>Arthropoda</taxon>
        <taxon>Hexapoda</taxon>
        <taxon>Insecta</taxon>
        <taxon>Pterygota</taxon>
        <taxon>Neoptera</taxon>
        <taxon>Endopterygota</taxon>
        <taxon>Lepidoptera</taxon>
        <taxon>Glossata</taxon>
        <taxon>Ditrysia</taxon>
        <taxon>Papilionoidea</taxon>
        <taxon>Nymphalidae</taxon>
        <taxon>Heliconiinae</taxon>
        <taxon>Argynnini</taxon>
        <taxon>Brenthis</taxon>
    </lineage>
</organism>
<evidence type="ECO:0000313" key="1">
    <source>
        <dbReference type="EMBL" id="CAH0719352.1"/>
    </source>
</evidence>
<dbReference type="Proteomes" id="UP000838878">
    <property type="component" value="Chromosome 13"/>
</dbReference>
<sequence length="227" mass="24042">MYRMCSVVTAAADALREHTLRARNDFAQALRVHALHVPPELAEHFHVEAHTPLTLRAGAAGALLRLRLRARPPAALALAAALRVHTDLAHYDLPVRLYSGKLIFEWDWVNATSESLELGTVGTSWTRRVGVRLRNPAPAPLCLAALGAALPGAAATLTLAPPRDCVAPGAWAQAWLAVVAPAREAALRGAAFANTTLAGAVAALALRVRAGHVRARALRLPPAAPVR</sequence>
<gene>
    <name evidence="1" type="ORF">BINO364_LOCUS5702</name>
</gene>
<dbReference type="GO" id="GO:0016020">
    <property type="term" value="C:membrane"/>
    <property type="evidence" value="ECO:0007669"/>
    <property type="project" value="TreeGrafter"/>
</dbReference>
<name>A0A8J9VVC3_9NEOP</name>
<dbReference type="AlphaFoldDB" id="A0A8J9VVC3"/>
<reference evidence="1" key="1">
    <citation type="submission" date="2021-12" db="EMBL/GenBank/DDBJ databases">
        <authorList>
            <person name="Martin H S."/>
        </authorList>
    </citation>
    <scope>NUCLEOTIDE SEQUENCE</scope>
</reference>
<proteinExistence type="predicted"/>
<feature type="non-terminal residue" evidence="1">
    <location>
        <position position="227"/>
    </location>
</feature>
<dbReference type="EMBL" id="OV170233">
    <property type="protein sequence ID" value="CAH0719352.1"/>
    <property type="molecule type" value="Genomic_DNA"/>
</dbReference>